<proteinExistence type="predicted"/>
<protein>
    <submittedName>
        <fullName evidence="2">Uncharacterized protein</fullName>
    </submittedName>
</protein>
<evidence type="ECO:0000313" key="2">
    <source>
        <dbReference type="EMBL" id="OWA53823.1"/>
    </source>
</evidence>
<feature type="chain" id="PRO_5040879581" evidence="1">
    <location>
        <begin position="20"/>
        <end position="323"/>
    </location>
</feature>
<evidence type="ECO:0000256" key="1">
    <source>
        <dbReference type="SAM" id="SignalP"/>
    </source>
</evidence>
<dbReference type="EMBL" id="MTYJ01000348">
    <property type="protein sequence ID" value="OWA53823.1"/>
    <property type="molecule type" value="Genomic_DNA"/>
</dbReference>
<dbReference type="Proteomes" id="UP000192578">
    <property type="component" value="Unassembled WGS sequence"/>
</dbReference>
<reference evidence="3" key="1">
    <citation type="submission" date="2017-01" db="EMBL/GenBank/DDBJ databases">
        <title>Comparative genomics of anhydrobiosis in the tardigrade Hypsibius dujardini.</title>
        <authorList>
            <person name="Yoshida Y."/>
            <person name="Koutsovoulos G."/>
            <person name="Laetsch D."/>
            <person name="Stevens L."/>
            <person name="Kumar S."/>
            <person name="Horikawa D."/>
            <person name="Ishino K."/>
            <person name="Komine S."/>
            <person name="Tomita M."/>
            <person name="Blaxter M."/>
            <person name="Arakawa K."/>
        </authorList>
    </citation>
    <scope>NUCLEOTIDE SEQUENCE [LARGE SCALE GENOMIC DNA]</scope>
    <source>
        <strain evidence="3">Z151</strain>
    </source>
</reference>
<feature type="signal peptide" evidence="1">
    <location>
        <begin position="1"/>
        <end position="19"/>
    </location>
</feature>
<dbReference type="AlphaFoldDB" id="A0A9X6RMX9"/>
<comment type="caution">
    <text evidence="2">The sequence shown here is derived from an EMBL/GenBank/DDBJ whole genome shotgun (WGS) entry which is preliminary data.</text>
</comment>
<gene>
    <name evidence="2" type="ORF">BV898_18245</name>
</gene>
<evidence type="ECO:0000313" key="3">
    <source>
        <dbReference type="Proteomes" id="UP000192578"/>
    </source>
</evidence>
<organism evidence="2 3">
    <name type="scientific">Hypsibius exemplaris</name>
    <name type="common">Freshwater tardigrade</name>
    <dbReference type="NCBI Taxonomy" id="2072580"/>
    <lineage>
        <taxon>Eukaryota</taxon>
        <taxon>Metazoa</taxon>
        <taxon>Ecdysozoa</taxon>
        <taxon>Tardigrada</taxon>
        <taxon>Eutardigrada</taxon>
        <taxon>Parachela</taxon>
        <taxon>Hypsibioidea</taxon>
        <taxon>Hypsibiidae</taxon>
        <taxon>Hypsibius</taxon>
    </lineage>
</organism>
<accession>A0A9X6RMX9</accession>
<keyword evidence="1" id="KW-0732">Signal</keyword>
<keyword evidence="3" id="KW-1185">Reference proteome</keyword>
<dbReference type="OrthoDB" id="2094222at2759"/>
<name>A0A9X6RMX9_HYPEX</name>
<sequence length="323" mass="34810">MAFALLALSLAAVVGQALAVLPDGYVQMKAAQKQKIIGDQILASQYKTLPNGSTMSGWDFRDRSASPRCPLVQEVFWGTSDELAEGRDKIISPYGVAATCELKIFPNSPYTGFTKAADFKVFIDGQRSQNIHVGVNVEGQIAGNETRFFKDTLPSGYDVTVPPNSPDFIKALAVGLQESIDTLSCDPGTSAAECKLLRPVNIGTLGQVEQASVDRNGYNASKIYAPYLVRLVPNAELVPLDQGTVNYRAELVRTLKADYRMFDVETKRSSCDDWIKIGELWSRSVFTAGKLRGSEASSSAVPSPVVPRVHCAPAGSATVPLVS</sequence>